<dbReference type="GO" id="GO:0006749">
    <property type="term" value="P:glutathione metabolic process"/>
    <property type="evidence" value="ECO:0007669"/>
    <property type="project" value="TreeGrafter"/>
</dbReference>
<dbReference type="AlphaFoldDB" id="A0AAN9TRT6"/>
<evidence type="ECO:0000259" key="3">
    <source>
        <dbReference type="PROSITE" id="PS50405"/>
    </source>
</evidence>
<dbReference type="GO" id="GO:0004364">
    <property type="term" value="F:glutathione transferase activity"/>
    <property type="evidence" value="ECO:0007669"/>
    <property type="project" value="TreeGrafter"/>
</dbReference>
<protein>
    <recommendedName>
        <fullName evidence="6">Glutathione S-transferase</fullName>
    </recommendedName>
</protein>
<accession>A0AAN9TRT6</accession>
<dbReference type="PANTHER" id="PTHR43969">
    <property type="entry name" value="GLUTATHIONE S TRANSFERASE D10, ISOFORM A-RELATED"/>
    <property type="match status" value="1"/>
</dbReference>
<evidence type="ECO:0000259" key="2">
    <source>
        <dbReference type="PROSITE" id="PS50404"/>
    </source>
</evidence>
<dbReference type="Gene3D" id="1.20.1050.10">
    <property type="match status" value="1"/>
</dbReference>
<name>A0AAN9TRT6_9HEMI</name>
<comment type="caution">
    <text evidence="4">The sequence shown here is derived from an EMBL/GenBank/DDBJ whole genome shotgun (WGS) entry which is preliminary data.</text>
</comment>
<dbReference type="EMBL" id="JBBCAQ010000007">
    <property type="protein sequence ID" value="KAK7602938.1"/>
    <property type="molecule type" value="Genomic_DNA"/>
</dbReference>
<dbReference type="InterPro" id="IPR040079">
    <property type="entry name" value="Glutathione_S-Trfase"/>
</dbReference>
<evidence type="ECO:0008006" key="6">
    <source>
        <dbReference type="Google" id="ProtNLM"/>
    </source>
</evidence>
<evidence type="ECO:0000313" key="5">
    <source>
        <dbReference type="Proteomes" id="UP001367676"/>
    </source>
</evidence>
<dbReference type="CDD" id="cd03045">
    <property type="entry name" value="GST_N_Delta_Epsilon"/>
    <property type="match status" value="1"/>
</dbReference>
<evidence type="ECO:0000256" key="1">
    <source>
        <dbReference type="ARBA" id="ARBA00011738"/>
    </source>
</evidence>
<dbReference type="FunFam" id="1.20.1050.10:FF:000007">
    <property type="entry name" value="Glutathione S-transferase 1-1"/>
    <property type="match status" value="1"/>
</dbReference>
<dbReference type="InterPro" id="IPR036282">
    <property type="entry name" value="Glutathione-S-Trfase_C_sf"/>
</dbReference>
<dbReference type="SUPFAM" id="SSF47616">
    <property type="entry name" value="GST C-terminal domain-like"/>
    <property type="match status" value="1"/>
</dbReference>
<reference evidence="4 5" key="1">
    <citation type="submission" date="2024-03" db="EMBL/GenBank/DDBJ databases">
        <title>Adaptation during the transition from Ophiocordyceps entomopathogen to insect associate is accompanied by gene loss and intensified selection.</title>
        <authorList>
            <person name="Ward C.M."/>
            <person name="Onetto C.A."/>
            <person name="Borneman A.R."/>
        </authorList>
    </citation>
    <scope>NUCLEOTIDE SEQUENCE [LARGE SCALE GENOMIC DNA]</scope>
    <source>
        <strain evidence="4">AWRI1</strain>
        <tissue evidence="4">Single Adult Female</tissue>
    </source>
</reference>
<sequence length="216" mass="24529">MPIDLYYTPGSAPCRSILLTAKLLGVDLNLKLVNLHEGEHLKPEFLKLNPQHTIPTLVDDGFSIWESRAIITYLAEQYGKNDSLYPKDARKRALVVQRLFFDATTLYQRFADAYYPLMFAGVPYTEDKIKKIDEAFEFLNTFLAGNEYVAGNQLTLADVSILASVTTIQAVDYDIKKYPNVVRWLENTKASLPDYEEANGKGVEAFRQLYSSLTKK</sequence>
<keyword evidence="5" id="KW-1185">Reference proteome</keyword>
<dbReference type="Pfam" id="PF00043">
    <property type="entry name" value="GST_C"/>
    <property type="match status" value="1"/>
</dbReference>
<dbReference type="SUPFAM" id="SSF52833">
    <property type="entry name" value="Thioredoxin-like"/>
    <property type="match status" value="1"/>
</dbReference>
<dbReference type="SFLD" id="SFLDG00358">
    <property type="entry name" value="Main_(cytGST)"/>
    <property type="match status" value="1"/>
</dbReference>
<dbReference type="Pfam" id="PF13417">
    <property type="entry name" value="GST_N_3"/>
    <property type="match status" value="1"/>
</dbReference>
<dbReference type="FunFam" id="3.40.30.10:FF:000034">
    <property type="entry name" value="glutathione S-transferase 1"/>
    <property type="match status" value="1"/>
</dbReference>
<dbReference type="InterPro" id="IPR036249">
    <property type="entry name" value="Thioredoxin-like_sf"/>
</dbReference>
<dbReference type="SFLD" id="SFLDS00019">
    <property type="entry name" value="Glutathione_Transferase_(cytos"/>
    <property type="match status" value="1"/>
</dbReference>
<dbReference type="SFLD" id="SFLDG01153">
    <property type="entry name" value="Main.4:_Theta-like"/>
    <property type="match status" value="1"/>
</dbReference>
<dbReference type="CDD" id="cd03177">
    <property type="entry name" value="GST_C_Delta_Epsilon"/>
    <property type="match status" value="1"/>
</dbReference>
<comment type="subunit">
    <text evidence="1">Homodimer.</text>
</comment>
<dbReference type="InterPro" id="IPR004045">
    <property type="entry name" value="Glutathione_S-Trfase_N"/>
</dbReference>
<dbReference type="PANTHER" id="PTHR43969:SF9">
    <property type="entry name" value="GLUTATHIONE S TRANSFERASE D10, ISOFORM A-RELATED"/>
    <property type="match status" value="1"/>
</dbReference>
<proteinExistence type="predicted"/>
<feature type="domain" description="GST C-terminal" evidence="3">
    <location>
        <begin position="88"/>
        <end position="209"/>
    </location>
</feature>
<dbReference type="PROSITE" id="PS50405">
    <property type="entry name" value="GST_CTER"/>
    <property type="match status" value="1"/>
</dbReference>
<dbReference type="InterPro" id="IPR010987">
    <property type="entry name" value="Glutathione-S-Trfase_C-like"/>
</dbReference>
<dbReference type="InterPro" id="IPR004046">
    <property type="entry name" value="GST_C"/>
</dbReference>
<feature type="domain" description="GST N-terminal" evidence="2">
    <location>
        <begin position="1"/>
        <end position="82"/>
    </location>
</feature>
<gene>
    <name evidence="4" type="ORF">V9T40_006912</name>
</gene>
<dbReference type="Gene3D" id="3.40.30.10">
    <property type="entry name" value="Glutaredoxin"/>
    <property type="match status" value="1"/>
</dbReference>
<evidence type="ECO:0000313" key="4">
    <source>
        <dbReference type="EMBL" id="KAK7602938.1"/>
    </source>
</evidence>
<dbReference type="Proteomes" id="UP001367676">
    <property type="component" value="Unassembled WGS sequence"/>
</dbReference>
<dbReference type="PROSITE" id="PS51354">
    <property type="entry name" value="GLUTAREDOXIN_2"/>
    <property type="match status" value="1"/>
</dbReference>
<organism evidence="4 5">
    <name type="scientific">Parthenolecanium corni</name>
    <dbReference type="NCBI Taxonomy" id="536013"/>
    <lineage>
        <taxon>Eukaryota</taxon>
        <taxon>Metazoa</taxon>
        <taxon>Ecdysozoa</taxon>
        <taxon>Arthropoda</taxon>
        <taxon>Hexapoda</taxon>
        <taxon>Insecta</taxon>
        <taxon>Pterygota</taxon>
        <taxon>Neoptera</taxon>
        <taxon>Paraneoptera</taxon>
        <taxon>Hemiptera</taxon>
        <taxon>Sternorrhyncha</taxon>
        <taxon>Coccoidea</taxon>
        <taxon>Coccidae</taxon>
        <taxon>Parthenolecanium</taxon>
    </lineage>
</organism>
<dbReference type="PROSITE" id="PS50404">
    <property type="entry name" value="GST_NTER"/>
    <property type="match status" value="1"/>
</dbReference>